<evidence type="ECO:0000259" key="2">
    <source>
        <dbReference type="PROSITE" id="PS50263"/>
    </source>
</evidence>
<dbReference type="RefSeq" id="XP_003064056.1">
    <property type="nucleotide sequence ID" value="XM_003064010.1"/>
</dbReference>
<proteinExistence type="predicted"/>
<dbReference type="GO" id="GO:0006107">
    <property type="term" value="P:oxaloacetate metabolic process"/>
    <property type="evidence" value="ECO:0007669"/>
    <property type="project" value="TreeGrafter"/>
</dbReference>
<keyword evidence="1" id="KW-0378">Hydrolase</keyword>
<dbReference type="PROSITE" id="PS50263">
    <property type="entry name" value="CN_HYDROLASE"/>
    <property type="match status" value="1"/>
</dbReference>
<sequence length="361" mass="37640">MRATKTTAAAAAAAAASSSGAGAPVPFARVPAPWSASGASASDAATPTPTPAPRVVKVALCQLACPTADKVANIARAREAIRNAAEGGAALVVLPEMWNCPYANESFPAHAETIGANDPTPSVTMLSEAAAAHDIVLVGGSIPERGVGVGGGGGADEEDVLYNACCVFDGKRGLIARHRKTHLFDVDIPGEISFRESDTLTEGEGLTVVDTAVGRVGVGICFDVRFGEMAAAMANRGADVLIYPGAFNTVTGPHHWELLQRARAVDNQARSIHWSPYDRCFVLTCSPARNTTGEGYQAWGHSTAVGPFAEVLATTDERPGIVFADLDLGEVTRRRRNMPLATQRRGDLYALHDLGAVRGDA</sequence>
<evidence type="ECO:0000256" key="1">
    <source>
        <dbReference type="ARBA" id="ARBA00022801"/>
    </source>
</evidence>
<dbReference type="EMBL" id="GG663750">
    <property type="protein sequence ID" value="EEH51678.1"/>
    <property type="molecule type" value="Genomic_DNA"/>
</dbReference>
<dbReference type="GO" id="GO:0006541">
    <property type="term" value="P:glutamine metabolic process"/>
    <property type="evidence" value="ECO:0007669"/>
    <property type="project" value="TreeGrafter"/>
</dbReference>
<keyword evidence="4" id="KW-1185">Reference proteome</keyword>
<dbReference type="GO" id="GO:0005739">
    <property type="term" value="C:mitochondrion"/>
    <property type="evidence" value="ECO:0007669"/>
    <property type="project" value="TreeGrafter"/>
</dbReference>
<dbReference type="OMA" id="EFFGFPC"/>
<feature type="domain" description="CN hydrolase" evidence="2">
    <location>
        <begin position="56"/>
        <end position="328"/>
    </location>
</feature>
<organism evidence="4">
    <name type="scientific">Micromonas pusilla (strain CCMP1545)</name>
    <name type="common">Picoplanktonic green alga</name>
    <dbReference type="NCBI Taxonomy" id="564608"/>
    <lineage>
        <taxon>Eukaryota</taxon>
        <taxon>Viridiplantae</taxon>
        <taxon>Chlorophyta</taxon>
        <taxon>Mamiellophyceae</taxon>
        <taxon>Mamiellales</taxon>
        <taxon>Mamiellaceae</taxon>
        <taxon>Micromonas</taxon>
    </lineage>
</organism>
<dbReference type="Pfam" id="PF00795">
    <property type="entry name" value="CN_hydrolase"/>
    <property type="match status" value="1"/>
</dbReference>
<gene>
    <name evidence="3" type="ORF">MICPUCDRAFT_23156</name>
</gene>
<dbReference type="InterPro" id="IPR045254">
    <property type="entry name" value="Nit1/2_C-N_Hydrolase"/>
</dbReference>
<dbReference type="GO" id="GO:0050152">
    <property type="term" value="F:omega-amidase activity"/>
    <property type="evidence" value="ECO:0007669"/>
    <property type="project" value="TreeGrafter"/>
</dbReference>
<dbReference type="Gene3D" id="3.60.110.10">
    <property type="entry name" value="Carbon-nitrogen hydrolase"/>
    <property type="match status" value="1"/>
</dbReference>
<protein>
    <submittedName>
        <fullName evidence="3">Predicted protein</fullName>
    </submittedName>
</protein>
<dbReference type="AlphaFoldDB" id="C1N8C1"/>
<reference evidence="3 4" key="1">
    <citation type="journal article" date="2009" name="Science">
        <title>Green evolution and dynamic adaptations revealed by genomes of the marine picoeukaryotes Micromonas.</title>
        <authorList>
            <person name="Worden A.Z."/>
            <person name="Lee J.H."/>
            <person name="Mock T."/>
            <person name="Rouze P."/>
            <person name="Simmons M.P."/>
            <person name="Aerts A.L."/>
            <person name="Allen A.E."/>
            <person name="Cuvelier M.L."/>
            <person name="Derelle E."/>
            <person name="Everett M.V."/>
            <person name="Foulon E."/>
            <person name="Grimwood J."/>
            <person name="Gundlach H."/>
            <person name="Henrissat B."/>
            <person name="Napoli C."/>
            <person name="McDonald S.M."/>
            <person name="Parker M.S."/>
            <person name="Rombauts S."/>
            <person name="Salamov A."/>
            <person name="Von Dassow P."/>
            <person name="Badger J.H."/>
            <person name="Coutinho P.M."/>
            <person name="Demir E."/>
            <person name="Dubchak I."/>
            <person name="Gentemann C."/>
            <person name="Eikrem W."/>
            <person name="Gready J.E."/>
            <person name="John U."/>
            <person name="Lanier W."/>
            <person name="Lindquist E.A."/>
            <person name="Lucas S."/>
            <person name="Mayer K.F."/>
            <person name="Moreau H."/>
            <person name="Not F."/>
            <person name="Otillar R."/>
            <person name="Panaud O."/>
            <person name="Pangilinan J."/>
            <person name="Paulsen I."/>
            <person name="Piegu B."/>
            <person name="Poliakov A."/>
            <person name="Robbens S."/>
            <person name="Schmutz J."/>
            <person name="Toulza E."/>
            <person name="Wyss T."/>
            <person name="Zelensky A."/>
            <person name="Zhou K."/>
            <person name="Armbrust E.V."/>
            <person name="Bhattacharya D."/>
            <person name="Goodenough U.W."/>
            <person name="Van de Peer Y."/>
            <person name="Grigoriev I.V."/>
        </authorList>
    </citation>
    <scope>NUCLEOTIDE SEQUENCE [LARGE SCALE GENOMIC DNA]</scope>
    <source>
        <strain evidence="3 4">CCMP1545</strain>
    </source>
</reference>
<dbReference type="GeneID" id="9689684"/>
<dbReference type="STRING" id="564608.C1N8C1"/>
<dbReference type="PANTHER" id="PTHR23088">
    <property type="entry name" value="NITRILASE-RELATED"/>
    <property type="match status" value="1"/>
</dbReference>
<name>C1N8C1_MICPC</name>
<accession>C1N8C1</accession>
<dbReference type="SUPFAM" id="SSF56317">
    <property type="entry name" value="Carbon-nitrogen hydrolase"/>
    <property type="match status" value="1"/>
</dbReference>
<dbReference type="InterPro" id="IPR036526">
    <property type="entry name" value="C-N_Hydrolase_sf"/>
</dbReference>
<evidence type="ECO:0000313" key="3">
    <source>
        <dbReference type="EMBL" id="EEH51678.1"/>
    </source>
</evidence>
<dbReference type="CDD" id="cd07572">
    <property type="entry name" value="nit"/>
    <property type="match status" value="1"/>
</dbReference>
<dbReference type="GO" id="GO:0006528">
    <property type="term" value="P:asparagine metabolic process"/>
    <property type="evidence" value="ECO:0007669"/>
    <property type="project" value="TreeGrafter"/>
</dbReference>
<evidence type="ECO:0000313" key="4">
    <source>
        <dbReference type="Proteomes" id="UP000001876"/>
    </source>
</evidence>
<dbReference type="Proteomes" id="UP000001876">
    <property type="component" value="Unassembled WGS sequence"/>
</dbReference>
<dbReference type="OrthoDB" id="10250282at2759"/>
<dbReference type="PANTHER" id="PTHR23088:SF30">
    <property type="entry name" value="OMEGA-AMIDASE NIT2"/>
    <property type="match status" value="1"/>
</dbReference>
<dbReference type="InterPro" id="IPR003010">
    <property type="entry name" value="C-N_Hydrolase"/>
</dbReference>
<dbReference type="KEGG" id="mpp:MICPUCDRAFT_23156"/>
<dbReference type="eggNOG" id="KOG0806">
    <property type="taxonomic scope" value="Eukaryota"/>
</dbReference>